<protein>
    <submittedName>
        <fullName evidence="1">(California timema) hypothetical protein</fullName>
    </submittedName>
</protein>
<evidence type="ECO:0000313" key="1">
    <source>
        <dbReference type="EMBL" id="CAD7569093.1"/>
    </source>
</evidence>
<accession>A0A7R9IY81</accession>
<name>A0A7R9IY81_TIMCA</name>
<proteinExistence type="predicted"/>
<gene>
    <name evidence="1" type="ORF">TCMB3V08_LOCUS1843</name>
</gene>
<dbReference type="AlphaFoldDB" id="A0A7R9IY81"/>
<reference evidence="1" key="1">
    <citation type="submission" date="2020-11" db="EMBL/GenBank/DDBJ databases">
        <authorList>
            <person name="Tran Van P."/>
        </authorList>
    </citation>
    <scope>NUCLEOTIDE SEQUENCE</scope>
</reference>
<organism evidence="1">
    <name type="scientific">Timema californicum</name>
    <name type="common">California timema</name>
    <name type="synonym">Walking stick</name>
    <dbReference type="NCBI Taxonomy" id="61474"/>
    <lineage>
        <taxon>Eukaryota</taxon>
        <taxon>Metazoa</taxon>
        <taxon>Ecdysozoa</taxon>
        <taxon>Arthropoda</taxon>
        <taxon>Hexapoda</taxon>
        <taxon>Insecta</taxon>
        <taxon>Pterygota</taxon>
        <taxon>Neoptera</taxon>
        <taxon>Polyneoptera</taxon>
        <taxon>Phasmatodea</taxon>
        <taxon>Timematodea</taxon>
        <taxon>Timematoidea</taxon>
        <taxon>Timematidae</taxon>
        <taxon>Timema</taxon>
    </lineage>
</organism>
<sequence>MYVSGKMKISSGKHREFCNKKIVATLIETSKWKSLQIKIPDIQITLKRRFIFTSIYYSFTGALAIHNDWESTKKKFCLFDNVT</sequence>
<dbReference type="EMBL" id="OE179536">
    <property type="protein sequence ID" value="CAD7569093.1"/>
    <property type="molecule type" value="Genomic_DNA"/>
</dbReference>